<dbReference type="OrthoDB" id="5295945at2"/>
<evidence type="ECO:0000256" key="5">
    <source>
        <dbReference type="ARBA" id="ARBA00022679"/>
    </source>
</evidence>
<evidence type="ECO:0000256" key="7">
    <source>
        <dbReference type="ARBA" id="ARBA00022741"/>
    </source>
</evidence>
<proteinExistence type="inferred from homology"/>
<evidence type="ECO:0000256" key="11">
    <source>
        <dbReference type="HAMAP-Rule" id="MF_00244"/>
    </source>
</evidence>
<dbReference type="SUPFAM" id="SSF52374">
    <property type="entry name" value="Nucleotidylyl transferase"/>
    <property type="match status" value="1"/>
</dbReference>
<dbReference type="KEGG" id="osg:BST96_11455"/>
<keyword evidence="9 11" id="KW-0520">NAD</keyword>
<dbReference type="STRING" id="716816.BST96_11455"/>
<evidence type="ECO:0000313" key="14">
    <source>
        <dbReference type="Proteomes" id="UP000193450"/>
    </source>
</evidence>
<evidence type="ECO:0000256" key="8">
    <source>
        <dbReference type="ARBA" id="ARBA00022840"/>
    </source>
</evidence>
<evidence type="ECO:0000256" key="9">
    <source>
        <dbReference type="ARBA" id="ARBA00023027"/>
    </source>
</evidence>
<accession>A0A1X9N9E7</accession>
<evidence type="ECO:0000256" key="10">
    <source>
        <dbReference type="ARBA" id="ARBA00048721"/>
    </source>
</evidence>
<evidence type="ECO:0000256" key="1">
    <source>
        <dbReference type="ARBA" id="ARBA00002324"/>
    </source>
</evidence>
<dbReference type="PANTHER" id="PTHR39321">
    <property type="entry name" value="NICOTINATE-NUCLEOTIDE ADENYLYLTRANSFERASE-RELATED"/>
    <property type="match status" value="1"/>
</dbReference>
<organism evidence="13 14">
    <name type="scientific">Oceanicoccus sagamiensis</name>
    <dbReference type="NCBI Taxonomy" id="716816"/>
    <lineage>
        <taxon>Bacteria</taxon>
        <taxon>Pseudomonadati</taxon>
        <taxon>Pseudomonadota</taxon>
        <taxon>Gammaproteobacteria</taxon>
        <taxon>Cellvibrionales</taxon>
        <taxon>Spongiibacteraceae</taxon>
        <taxon>Oceanicoccus</taxon>
    </lineage>
</organism>
<comment type="pathway">
    <text evidence="2 11">Cofactor biosynthesis; NAD(+) biosynthesis; deamido-NAD(+) from nicotinate D-ribonucleotide: step 1/1.</text>
</comment>
<evidence type="ECO:0000313" key="13">
    <source>
        <dbReference type="EMBL" id="ARN74680.1"/>
    </source>
</evidence>
<comment type="function">
    <text evidence="1 11">Catalyzes the reversible adenylation of nicotinate mononucleotide (NaMN) to nicotinic acid adenine dinucleotide (NaAD).</text>
</comment>
<keyword evidence="4 11" id="KW-0662">Pyridine nucleotide biosynthesis</keyword>
<dbReference type="Pfam" id="PF01467">
    <property type="entry name" value="CTP_transf_like"/>
    <property type="match status" value="1"/>
</dbReference>
<dbReference type="HAMAP" id="MF_00244">
    <property type="entry name" value="NaMN_adenylyltr"/>
    <property type="match status" value="1"/>
</dbReference>
<dbReference type="AlphaFoldDB" id="A0A1X9N9E7"/>
<dbReference type="Gene3D" id="3.40.50.620">
    <property type="entry name" value="HUPs"/>
    <property type="match status" value="1"/>
</dbReference>
<dbReference type="InterPro" id="IPR004821">
    <property type="entry name" value="Cyt_trans-like"/>
</dbReference>
<evidence type="ECO:0000256" key="4">
    <source>
        <dbReference type="ARBA" id="ARBA00022642"/>
    </source>
</evidence>
<keyword evidence="5 11" id="KW-0808">Transferase</keyword>
<dbReference type="NCBIfam" id="NF000839">
    <property type="entry name" value="PRK00071.1-1"/>
    <property type="match status" value="1"/>
</dbReference>
<gene>
    <name evidence="11" type="primary">nadD</name>
    <name evidence="13" type="ORF">BST96_11455</name>
</gene>
<dbReference type="Proteomes" id="UP000193450">
    <property type="component" value="Chromosome"/>
</dbReference>
<dbReference type="RefSeq" id="WP_085758834.1">
    <property type="nucleotide sequence ID" value="NZ_CP019343.1"/>
</dbReference>
<dbReference type="InterPro" id="IPR005248">
    <property type="entry name" value="NadD/NMNAT"/>
</dbReference>
<keyword evidence="7 11" id="KW-0547">Nucleotide-binding</keyword>
<comment type="similarity">
    <text evidence="3 11">Belongs to the NadD family.</text>
</comment>
<dbReference type="GO" id="GO:0005524">
    <property type="term" value="F:ATP binding"/>
    <property type="evidence" value="ECO:0007669"/>
    <property type="project" value="UniProtKB-KW"/>
</dbReference>
<dbReference type="InterPro" id="IPR014729">
    <property type="entry name" value="Rossmann-like_a/b/a_fold"/>
</dbReference>
<keyword evidence="14" id="KW-1185">Reference proteome</keyword>
<dbReference type="GO" id="GO:0004515">
    <property type="term" value="F:nicotinate-nucleotide adenylyltransferase activity"/>
    <property type="evidence" value="ECO:0007669"/>
    <property type="project" value="UniProtKB-UniRule"/>
</dbReference>
<reference evidence="13 14" key="1">
    <citation type="submission" date="2016-11" db="EMBL/GenBank/DDBJ databases">
        <title>Trade-off between light-utilization and light-protection in marine flavobacteria.</title>
        <authorList>
            <person name="Kumagai Y."/>
        </authorList>
    </citation>
    <scope>NUCLEOTIDE SEQUENCE [LARGE SCALE GENOMIC DNA]</scope>
    <source>
        <strain evidence="13 14">NBRC 107125</strain>
    </source>
</reference>
<dbReference type="NCBIfam" id="TIGR00482">
    <property type="entry name" value="nicotinate (nicotinamide) nucleotide adenylyltransferase"/>
    <property type="match status" value="1"/>
</dbReference>
<keyword evidence="6 11" id="KW-0548">Nucleotidyltransferase</keyword>
<evidence type="ECO:0000256" key="2">
    <source>
        <dbReference type="ARBA" id="ARBA00005019"/>
    </source>
</evidence>
<dbReference type="PANTHER" id="PTHR39321:SF3">
    <property type="entry name" value="PHOSPHOPANTETHEINE ADENYLYLTRANSFERASE"/>
    <property type="match status" value="1"/>
</dbReference>
<dbReference type="NCBIfam" id="TIGR00125">
    <property type="entry name" value="cyt_tran_rel"/>
    <property type="match status" value="1"/>
</dbReference>
<evidence type="ECO:0000256" key="6">
    <source>
        <dbReference type="ARBA" id="ARBA00022695"/>
    </source>
</evidence>
<feature type="domain" description="Cytidyltransferase-like" evidence="12">
    <location>
        <begin position="6"/>
        <end position="183"/>
    </location>
</feature>
<keyword evidence="8 11" id="KW-0067">ATP-binding</keyword>
<sequence length="217" mass="23985">MKSIALFGGTFDPVHNGHIQSATELKQRLSLDELRLVPCHLPVHRASPGCSSEQRLAMVKLAVAGTPLQVDDREMHRNRLSYSVDTLESLRNELGDQVSLSWVMGTDAFAAFDSWHRWQDFLTLAHIIVMQRPGEVLPEAGPVAQLIAQYGTDTVEPLQQQAAGAIRFESLTPYPVSATAIRSALSGQQAAEFKLEHSMAPAVLHYIQTHQLYGYQA</sequence>
<name>A0A1X9N9E7_9GAMM</name>
<dbReference type="CDD" id="cd02165">
    <property type="entry name" value="NMNAT"/>
    <property type="match status" value="1"/>
</dbReference>
<evidence type="ECO:0000259" key="12">
    <source>
        <dbReference type="Pfam" id="PF01467"/>
    </source>
</evidence>
<dbReference type="UniPathway" id="UPA00253">
    <property type="reaction ID" value="UER00332"/>
</dbReference>
<evidence type="ECO:0000256" key="3">
    <source>
        <dbReference type="ARBA" id="ARBA00009014"/>
    </source>
</evidence>
<comment type="catalytic activity">
    <reaction evidence="10 11">
        <text>nicotinate beta-D-ribonucleotide + ATP + H(+) = deamido-NAD(+) + diphosphate</text>
        <dbReference type="Rhea" id="RHEA:22860"/>
        <dbReference type="ChEBI" id="CHEBI:15378"/>
        <dbReference type="ChEBI" id="CHEBI:30616"/>
        <dbReference type="ChEBI" id="CHEBI:33019"/>
        <dbReference type="ChEBI" id="CHEBI:57502"/>
        <dbReference type="ChEBI" id="CHEBI:58437"/>
        <dbReference type="EC" id="2.7.7.18"/>
    </reaction>
</comment>
<dbReference type="GO" id="GO:0009435">
    <property type="term" value="P:NAD+ biosynthetic process"/>
    <property type="evidence" value="ECO:0007669"/>
    <property type="project" value="UniProtKB-UniRule"/>
</dbReference>
<protein>
    <recommendedName>
        <fullName evidence="11">Probable nicotinate-nucleotide adenylyltransferase</fullName>
        <ecNumber evidence="11">2.7.7.18</ecNumber>
    </recommendedName>
    <alternativeName>
        <fullName evidence="11">Deamido-NAD(+) diphosphorylase</fullName>
    </alternativeName>
    <alternativeName>
        <fullName evidence="11">Deamido-NAD(+) pyrophosphorylase</fullName>
    </alternativeName>
    <alternativeName>
        <fullName evidence="11">Nicotinate mononucleotide adenylyltransferase</fullName>
        <shortName evidence="11">NaMN adenylyltransferase</shortName>
    </alternativeName>
</protein>
<dbReference type="EC" id="2.7.7.18" evidence="11"/>
<dbReference type="EMBL" id="CP019343">
    <property type="protein sequence ID" value="ARN74680.1"/>
    <property type="molecule type" value="Genomic_DNA"/>
</dbReference>